<dbReference type="SUPFAM" id="SSF161229">
    <property type="entry name" value="E6 C-terminal domain-like"/>
    <property type="match status" value="2"/>
</dbReference>
<dbReference type="GO" id="GO:0052150">
    <property type="term" value="P:symbiont-mediated perturbation of host apoptosis"/>
    <property type="evidence" value="ECO:0007669"/>
    <property type="project" value="UniProtKB-KW"/>
</dbReference>
<dbReference type="GO" id="GO:0006355">
    <property type="term" value="P:regulation of DNA-templated transcription"/>
    <property type="evidence" value="ECO:0007669"/>
    <property type="project" value="UniProtKB-UniRule"/>
</dbReference>
<evidence type="ECO:0000256" key="4">
    <source>
        <dbReference type="ARBA" id="ARBA00022581"/>
    </source>
</evidence>
<name>Q6TY29_9PAPI</name>
<dbReference type="KEGG" id="vg:2943332"/>
<evidence type="ECO:0000256" key="16">
    <source>
        <dbReference type="HAMAP-Rule" id="MF_04006"/>
    </source>
</evidence>
<dbReference type="HAMAP" id="MF_04006">
    <property type="entry name" value="HPV_E6"/>
    <property type="match status" value="1"/>
</dbReference>
<keyword evidence="11 16" id="KW-0010">Activator</keyword>
<feature type="zinc finger region" evidence="16">
    <location>
        <begin position="186"/>
        <end position="222"/>
    </location>
</feature>
<comment type="subunit">
    <text evidence="16">Forms homodimers. Interacts with ubiquitin-protein ligase UBE3A/E6-AP; this interaction stimulates UBE3A ubiquitin activity. Interacts with host BAK1.</text>
</comment>
<comment type="similarity">
    <text evidence="1 16 17">Belongs to the papillomaviridae E6 protein family.</text>
</comment>
<keyword evidence="19" id="KW-1185">Reference proteome</keyword>
<keyword evidence="4 16" id="KW-0945">Host-virus interaction</keyword>
<evidence type="ECO:0000256" key="3">
    <source>
        <dbReference type="ARBA" id="ARBA00022562"/>
    </source>
</evidence>
<keyword evidence="3 16" id="KW-1048">Host nucleus</keyword>
<reference evidence="18 19" key="1">
    <citation type="journal article" date="2007" name="J. Gen. Virol.">
        <title>Characterization of two novel cutaneous human papillomaviruses, HPV93 and HPV96.</title>
        <authorList>
            <person name="Vasiljevic N."/>
            <person name="Hazard K."/>
            <person name="Eliasson L."/>
            <person name="Ly H."/>
            <person name="Hunziker A."/>
            <person name="de Villiers E.M."/>
            <person name="Norrild B."/>
            <person name="Dillner J."/>
            <person name="Forslund O."/>
        </authorList>
    </citation>
    <scope>NUCLEOTIDE SEQUENCE [LARGE SCALE GENOMIC DNA]</scope>
</reference>
<evidence type="ECO:0000256" key="2">
    <source>
        <dbReference type="ARBA" id="ARBA00022518"/>
    </source>
</evidence>
<keyword evidence="10 16" id="KW-0238">DNA-binding</keyword>
<evidence type="ECO:0000256" key="9">
    <source>
        <dbReference type="ARBA" id="ARBA00023015"/>
    </source>
</evidence>
<evidence type="ECO:0000256" key="7">
    <source>
        <dbReference type="ARBA" id="ARBA00022771"/>
    </source>
</evidence>
<keyword evidence="13 16" id="KW-1035">Host cytoplasm</keyword>
<evidence type="ECO:0000256" key="5">
    <source>
        <dbReference type="ARBA" id="ARBA00022632"/>
    </source>
</evidence>
<evidence type="ECO:0000256" key="1">
    <source>
        <dbReference type="ARBA" id="ARBA00006346"/>
    </source>
</evidence>
<feature type="zinc finger region" evidence="16">
    <location>
        <begin position="113"/>
        <end position="149"/>
    </location>
</feature>
<keyword evidence="14 16" id="KW-0899">Viral immunoevasion</keyword>
<keyword evidence="15 16" id="KW-1119">Modulation of host cell apoptosis by virus</keyword>
<dbReference type="GO" id="GO:0006351">
    <property type="term" value="P:DNA-templated transcription"/>
    <property type="evidence" value="ECO:0007669"/>
    <property type="project" value="UniProtKB-UniRule"/>
</dbReference>
<dbReference type="GO" id="GO:0008270">
    <property type="term" value="F:zinc ion binding"/>
    <property type="evidence" value="ECO:0007669"/>
    <property type="project" value="UniProtKB-KW"/>
</dbReference>
<keyword evidence="5 16" id="KW-1090">Inhibition of host innate immune response by virus</keyword>
<dbReference type="Proteomes" id="UP000163734">
    <property type="component" value="Segment"/>
</dbReference>
<dbReference type="InterPro" id="IPR038575">
    <property type="entry name" value="E6_sf"/>
</dbReference>
<dbReference type="GO" id="GO:0039502">
    <property type="term" value="P:symbiont-mediated suppression of host type I interferon-mediated signaling pathway"/>
    <property type="evidence" value="ECO:0007669"/>
    <property type="project" value="UniProtKB-UniRule"/>
</dbReference>
<dbReference type="Pfam" id="PF00518">
    <property type="entry name" value="E6"/>
    <property type="match status" value="1"/>
</dbReference>
<keyword evidence="6 16" id="KW-0479">Metal-binding</keyword>
<dbReference type="RefSeq" id="NP_932319.1">
    <property type="nucleotide sequence ID" value="NC_005134.2"/>
</dbReference>
<dbReference type="InterPro" id="IPR001334">
    <property type="entry name" value="E6"/>
</dbReference>
<dbReference type="GO" id="GO:0030430">
    <property type="term" value="C:host cell cytoplasm"/>
    <property type="evidence" value="ECO:0007669"/>
    <property type="project" value="UniProtKB-SubCell"/>
</dbReference>
<keyword evidence="9 16" id="KW-0805">Transcription regulation</keyword>
<keyword evidence="8 16" id="KW-0862">Zinc</keyword>
<proteinExistence type="inferred from homology"/>
<dbReference type="GO" id="GO:0042025">
    <property type="term" value="C:host cell nucleus"/>
    <property type="evidence" value="ECO:0007669"/>
    <property type="project" value="UniProtKB-SubCell"/>
</dbReference>
<evidence type="ECO:0000256" key="12">
    <source>
        <dbReference type="ARBA" id="ARBA00023163"/>
    </source>
</evidence>
<evidence type="ECO:0000313" key="18">
    <source>
        <dbReference type="EMBL" id="AAQ88289.1"/>
    </source>
</evidence>
<keyword evidence="12 16" id="KW-0804">Transcription</keyword>
<dbReference type="GO" id="GO:0003677">
    <property type="term" value="F:DNA binding"/>
    <property type="evidence" value="ECO:0007669"/>
    <property type="project" value="UniProtKB-UniRule"/>
</dbReference>
<dbReference type="GO" id="GO:0052170">
    <property type="term" value="P:symbiont-mediated suppression of host innate immune response"/>
    <property type="evidence" value="ECO:0007669"/>
    <property type="project" value="UniProtKB-KW"/>
</dbReference>
<evidence type="ECO:0000256" key="11">
    <source>
        <dbReference type="ARBA" id="ARBA00023159"/>
    </source>
</evidence>
<evidence type="ECO:0000256" key="8">
    <source>
        <dbReference type="ARBA" id="ARBA00022833"/>
    </source>
</evidence>
<dbReference type="GO" id="GO:0039648">
    <property type="term" value="P:symbiont-mediated perturbation of host ubiquitin-like protein modification"/>
    <property type="evidence" value="ECO:0007669"/>
    <property type="project" value="UniProtKB-UniRule"/>
</dbReference>
<dbReference type="Gene3D" id="3.30.240.40">
    <property type="entry name" value="E6 early regulatory protein"/>
    <property type="match status" value="2"/>
</dbReference>
<comment type="function">
    <text evidence="16">Plays a major role in the induction and maintenance of cellular transformation. E6 associates with host UBE3A/E6-AP ubiquitin-protein ligase and modulates its activity. Protects host keratinocytes from apoptosis by mediating the degradation of host BAK1. May also inhibit host immune response.</text>
</comment>
<comment type="caution">
    <text evidence="16">Lacks conserved residue(s) required for the propagation of feature annotation.</text>
</comment>
<evidence type="ECO:0000256" key="6">
    <source>
        <dbReference type="ARBA" id="ARBA00022723"/>
    </source>
</evidence>
<evidence type="ECO:0000256" key="14">
    <source>
        <dbReference type="ARBA" id="ARBA00023280"/>
    </source>
</evidence>
<evidence type="ECO:0000256" key="13">
    <source>
        <dbReference type="ARBA" id="ARBA00023200"/>
    </source>
</evidence>
<protein>
    <recommendedName>
        <fullName evidence="16 17">Protein E6</fullName>
    </recommendedName>
</protein>
<accession>Q6TY29</accession>
<keyword evidence="7 16" id="KW-0863">Zinc-finger</keyword>
<evidence type="ECO:0000313" key="19">
    <source>
        <dbReference type="Proteomes" id="UP000163734"/>
    </source>
</evidence>
<keyword evidence="2 16" id="KW-0244">Early protein</keyword>
<dbReference type="EMBL" id="AY382779">
    <property type="protein sequence ID" value="AAQ88289.1"/>
    <property type="molecule type" value="Genomic_DNA"/>
</dbReference>
<organism evidence="18 19">
    <name type="scientific">human papillomavirus 96</name>
    <dbReference type="NCBI Taxonomy" id="247269"/>
    <lineage>
        <taxon>Viruses</taxon>
        <taxon>Monodnaviria</taxon>
        <taxon>Shotokuvirae</taxon>
        <taxon>Cossaviricota</taxon>
        <taxon>Papovaviricetes</taxon>
        <taxon>Zurhausenvirales</taxon>
        <taxon>Papillomaviridae</taxon>
        <taxon>Firstpapillomavirinae</taxon>
        <taxon>Betapapillomavirus</taxon>
        <taxon>Betapapillomavirus 5</taxon>
    </lineage>
</organism>
<sequence>MQYLILAVTPGTTPIQWLCQKQFKPAKKSPPKRLPTLEPLTVSFATLSVAKSFILRGCWQLQPATHKQVTACVSRTFYIQTYRSLFIVEMDLKTVQQLRSHLGIPTEDLLLACNFCKKFLTFEELLGFDSKTLNLIWKEGYAYACCFNCARTVAKVEFEHFYEKTVKGREIESRSGSLLCCIVVRCQFCLRLLDYLEKLNICGYQENFYLVRGGWKGICRYCREI</sequence>
<evidence type="ECO:0000256" key="15">
    <source>
        <dbReference type="ARBA" id="ARBA00023323"/>
    </source>
</evidence>
<comment type="subcellular location">
    <subcellularLocation>
        <location evidence="16 17">Host cytoplasm</location>
    </subcellularLocation>
    <subcellularLocation>
        <location evidence="16 17">Host nucleus</location>
    </subcellularLocation>
</comment>
<evidence type="ECO:0000256" key="17">
    <source>
        <dbReference type="RuleBase" id="RU363123"/>
    </source>
</evidence>
<dbReference type="OrthoDB" id="27353at10239"/>
<gene>
    <name evidence="16" type="primary">E6</name>
</gene>
<evidence type="ECO:0000256" key="10">
    <source>
        <dbReference type="ARBA" id="ARBA00023125"/>
    </source>
</evidence>